<dbReference type="InterPro" id="IPR006418">
    <property type="entry name" value="NMN_Atrans_arc"/>
</dbReference>
<dbReference type="Proteomes" id="UP000037237">
    <property type="component" value="Unassembled WGS sequence"/>
</dbReference>
<dbReference type="EC" id="2.7.7.1" evidence="4 5"/>
<dbReference type="NCBIfam" id="NF002243">
    <property type="entry name" value="PRK01153.1"/>
    <property type="match status" value="1"/>
</dbReference>
<evidence type="ECO:0000313" key="7">
    <source>
        <dbReference type="EMBL" id="KON31738.1"/>
    </source>
</evidence>
<keyword evidence="4" id="KW-0547">Nucleotide-binding</keyword>
<dbReference type="Pfam" id="PF01467">
    <property type="entry name" value="CTP_transf_like"/>
    <property type="match status" value="1"/>
</dbReference>
<keyword evidence="2 4" id="KW-0808">Transferase</keyword>
<comment type="pathway">
    <text evidence="4">Cofactor biosynthesis; NAD(+) biosynthesis; NAD(+) from nicotinamide D-ribonucleotide: step 1/1.</text>
</comment>
<dbReference type="Gene3D" id="3.40.50.620">
    <property type="entry name" value="HUPs"/>
    <property type="match status" value="1"/>
</dbReference>
<dbReference type="GO" id="GO:0000309">
    <property type="term" value="F:nicotinamide-nucleotide adenylyltransferase activity"/>
    <property type="evidence" value="ECO:0007669"/>
    <property type="project" value="UniProtKB-UniRule"/>
</dbReference>
<dbReference type="EMBL" id="LFWU01000091">
    <property type="protein sequence ID" value="KON31738.1"/>
    <property type="molecule type" value="Genomic_DNA"/>
</dbReference>
<keyword evidence="3 4" id="KW-0548">Nucleotidyltransferase</keyword>
<evidence type="ECO:0000256" key="4">
    <source>
        <dbReference type="HAMAP-Rule" id="MF_00243"/>
    </source>
</evidence>
<dbReference type="PANTHER" id="PTHR21342">
    <property type="entry name" value="PHOSPHOPANTETHEINE ADENYLYLTRANSFERASE"/>
    <property type="match status" value="1"/>
</dbReference>
<dbReference type="InterPro" id="IPR014729">
    <property type="entry name" value="Rossmann-like_a/b/a_fold"/>
</dbReference>
<dbReference type="NCBIfam" id="TIGR00125">
    <property type="entry name" value="cyt_tran_rel"/>
    <property type="match status" value="1"/>
</dbReference>
<dbReference type="InterPro" id="IPR004821">
    <property type="entry name" value="Cyt_trans-like"/>
</dbReference>
<evidence type="ECO:0000259" key="6">
    <source>
        <dbReference type="Pfam" id="PF01467"/>
    </source>
</evidence>
<sequence>MGHLELIKKVLNEIDEIVIIVGSSQYSHRLDNPFTAGERITMIRRALEKEGIGLAKIWIIPVPDVHQHALWVSQIVGYSPKFDVVYANEPLTHRLFNEAGFKVKSMPFIKREFYNATKIRKKIVCGEDWEKFVPSSVAQFIKDIDGDKRLIDLNKTDKYDQ</sequence>
<keyword evidence="4" id="KW-0067">ATP-binding</keyword>
<evidence type="ECO:0000256" key="3">
    <source>
        <dbReference type="ARBA" id="ARBA00022695"/>
    </source>
</evidence>
<keyword evidence="4" id="KW-0520">NAD</keyword>
<evidence type="ECO:0000256" key="5">
    <source>
        <dbReference type="NCBIfam" id="TIGR01527"/>
    </source>
</evidence>
<comment type="catalytic activity">
    <reaction evidence="4">
        <text>beta-nicotinamide D-ribonucleotide + ATP + H(+) = diphosphate + NAD(+)</text>
        <dbReference type="Rhea" id="RHEA:21360"/>
        <dbReference type="ChEBI" id="CHEBI:14649"/>
        <dbReference type="ChEBI" id="CHEBI:15378"/>
        <dbReference type="ChEBI" id="CHEBI:30616"/>
        <dbReference type="ChEBI" id="CHEBI:33019"/>
        <dbReference type="ChEBI" id="CHEBI:57540"/>
        <dbReference type="EC" id="2.7.7.1"/>
    </reaction>
</comment>
<dbReference type="UniPathway" id="UPA00253">
    <property type="reaction ID" value="UER00600"/>
</dbReference>
<name>A0A0M0BSZ8_9ARCH</name>
<dbReference type="GO" id="GO:0009435">
    <property type="term" value="P:NAD+ biosynthetic process"/>
    <property type="evidence" value="ECO:0007669"/>
    <property type="project" value="UniProtKB-UniRule"/>
</dbReference>
<accession>A0A0M0BSZ8</accession>
<comment type="subcellular location">
    <subcellularLocation>
        <location evidence="4">Cytoplasm</location>
    </subcellularLocation>
</comment>
<dbReference type="SUPFAM" id="SSF52374">
    <property type="entry name" value="Nucleotidylyl transferase"/>
    <property type="match status" value="1"/>
</dbReference>
<feature type="domain" description="Cytidyltransferase-like" evidence="6">
    <location>
        <begin position="2"/>
        <end position="121"/>
    </location>
</feature>
<dbReference type="PANTHER" id="PTHR21342:SF0">
    <property type="entry name" value="BIFUNCTIONAL NMN ADENYLYLTRANSFERASE_NUDIX HYDROLASE"/>
    <property type="match status" value="1"/>
</dbReference>
<dbReference type="HAMAP" id="MF_00243">
    <property type="entry name" value="NMN_adenylyltr"/>
    <property type="match status" value="1"/>
</dbReference>
<organism evidence="7 8">
    <name type="scientific">miscellaneous Crenarchaeota group-1 archaeon SG8-32-1</name>
    <dbReference type="NCBI Taxonomy" id="1685124"/>
    <lineage>
        <taxon>Archaea</taxon>
        <taxon>Candidatus Bathyarchaeota</taxon>
        <taxon>MCG-1</taxon>
    </lineage>
</organism>
<comment type="caution">
    <text evidence="7">The sequence shown here is derived from an EMBL/GenBank/DDBJ whole genome shotgun (WGS) entry which is preliminary data.</text>
</comment>
<comment type="similarity">
    <text evidence="1 4">Belongs to the archaeal NMN adenylyltransferase family.</text>
</comment>
<dbReference type="GO" id="GO:0005524">
    <property type="term" value="F:ATP binding"/>
    <property type="evidence" value="ECO:0007669"/>
    <property type="project" value="UniProtKB-KW"/>
</dbReference>
<evidence type="ECO:0000256" key="1">
    <source>
        <dbReference type="ARBA" id="ARBA00010124"/>
    </source>
</evidence>
<dbReference type="AlphaFoldDB" id="A0A0M0BSZ8"/>
<keyword evidence="4" id="KW-0963">Cytoplasm</keyword>
<dbReference type="GO" id="GO:0005737">
    <property type="term" value="C:cytoplasm"/>
    <property type="evidence" value="ECO:0007669"/>
    <property type="project" value="UniProtKB-SubCell"/>
</dbReference>
<proteinExistence type="inferred from homology"/>
<gene>
    <name evidence="7" type="ORF">AC477_03915</name>
</gene>
<keyword evidence="4" id="KW-0662">Pyridine nucleotide biosynthesis</keyword>
<reference evidence="7 8" key="1">
    <citation type="submission" date="2015-06" db="EMBL/GenBank/DDBJ databases">
        <title>New insights into the roles of widespread benthic archaea in carbon and nitrogen cycling.</title>
        <authorList>
            <person name="Lazar C.S."/>
            <person name="Baker B.J."/>
            <person name="Seitz K.W."/>
            <person name="Hyde A.S."/>
            <person name="Dick G.J."/>
            <person name="Hinrichs K.-U."/>
            <person name="Teske A.P."/>
        </authorList>
    </citation>
    <scope>NUCLEOTIDE SEQUENCE [LARGE SCALE GENOMIC DNA]</scope>
    <source>
        <strain evidence="7">SG8-32-1</strain>
    </source>
</reference>
<dbReference type="PATRIC" id="fig|1685124.3.peg.762"/>
<dbReference type="NCBIfam" id="TIGR01527">
    <property type="entry name" value="arch_NMN_Atrans"/>
    <property type="match status" value="1"/>
</dbReference>
<evidence type="ECO:0000313" key="8">
    <source>
        <dbReference type="Proteomes" id="UP000037237"/>
    </source>
</evidence>
<protein>
    <recommendedName>
        <fullName evidence="4 5">Nicotinamide-nucleotide adenylyltransferase</fullName>
        <ecNumber evidence="4 5">2.7.7.1</ecNumber>
    </recommendedName>
    <alternativeName>
        <fullName evidence="4">NAD(+) diphosphorylase</fullName>
    </alternativeName>
    <alternativeName>
        <fullName evidence="4">NAD(+) pyrophosphorylase</fullName>
    </alternativeName>
    <alternativeName>
        <fullName evidence="4">NMN adenylyltransferase</fullName>
    </alternativeName>
</protein>
<evidence type="ECO:0000256" key="2">
    <source>
        <dbReference type="ARBA" id="ARBA00022679"/>
    </source>
</evidence>